<dbReference type="GeneID" id="4707351"/>
<dbReference type="VEuPathDB" id="FungiDB:ACLA_043540"/>
<dbReference type="KEGG" id="act:ACLA_043540"/>
<dbReference type="STRING" id="344612.A1C8J8"/>
<protein>
    <submittedName>
        <fullName evidence="1">Uncharacterized protein</fullName>
    </submittedName>
</protein>
<dbReference type="InterPro" id="IPR036866">
    <property type="entry name" value="RibonucZ/Hydroxyglut_hydro"/>
</dbReference>
<evidence type="ECO:0000313" key="1">
    <source>
        <dbReference type="EMBL" id="EAW13635.1"/>
    </source>
</evidence>
<sequence length="59" mass="6411">MIVSIYGGLRYDSATAKWEDDTLISEERYVMCNLKGLVGFTGCGHAGVVNICRDALKLG</sequence>
<name>A1C8J8_ASPCL</name>
<evidence type="ECO:0000313" key="2">
    <source>
        <dbReference type="Proteomes" id="UP000006701"/>
    </source>
</evidence>
<keyword evidence="2" id="KW-1185">Reference proteome</keyword>
<dbReference type="Proteomes" id="UP000006701">
    <property type="component" value="Unassembled WGS sequence"/>
</dbReference>
<dbReference type="HOGENOM" id="CLU_2960296_0_0_1"/>
<dbReference type="RefSeq" id="XP_001275061.1">
    <property type="nucleotide sequence ID" value="XM_001275060.1"/>
</dbReference>
<dbReference type="Gene3D" id="3.60.15.10">
    <property type="entry name" value="Ribonuclease Z/Hydroxyacylglutathione hydrolase-like"/>
    <property type="match status" value="1"/>
</dbReference>
<gene>
    <name evidence="1" type="ORF">ACLA_043540</name>
</gene>
<dbReference type="OrthoDB" id="1470350at2759"/>
<proteinExistence type="predicted"/>
<reference evidence="1 2" key="1">
    <citation type="journal article" date="2008" name="PLoS Genet.">
        <title>Genomic islands in the pathogenic filamentous fungus Aspergillus fumigatus.</title>
        <authorList>
            <person name="Fedorova N.D."/>
            <person name="Khaldi N."/>
            <person name="Joardar V.S."/>
            <person name="Maiti R."/>
            <person name="Amedeo P."/>
            <person name="Anderson M.J."/>
            <person name="Crabtree J."/>
            <person name="Silva J.C."/>
            <person name="Badger J.H."/>
            <person name="Albarraq A."/>
            <person name="Angiuoli S."/>
            <person name="Bussey H."/>
            <person name="Bowyer P."/>
            <person name="Cotty P.J."/>
            <person name="Dyer P.S."/>
            <person name="Egan A."/>
            <person name="Galens K."/>
            <person name="Fraser-Liggett C.M."/>
            <person name="Haas B.J."/>
            <person name="Inman J.M."/>
            <person name="Kent R."/>
            <person name="Lemieux S."/>
            <person name="Malavazi I."/>
            <person name="Orvis J."/>
            <person name="Roemer T."/>
            <person name="Ronning C.M."/>
            <person name="Sundaram J.P."/>
            <person name="Sutton G."/>
            <person name="Turner G."/>
            <person name="Venter J.C."/>
            <person name="White O.R."/>
            <person name="Whitty B.R."/>
            <person name="Youngman P."/>
            <person name="Wolfe K.H."/>
            <person name="Goldman G.H."/>
            <person name="Wortman J.R."/>
            <person name="Jiang B."/>
            <person name="Denning D.W."/>
            <person name="Nierman W.C."/>
        </authorList>
    </citation>
    <scope>NUCLEOTIDE SEQUENCE [LARGE SCALE GENOMIC DNA]</scope>
    <source>
        <strain evidence="2">ATCC 1007 / CBS 513.65 / DSM 816 / NCTC 3887 / NRRL 1</strain>
    </source>
</reference>
<accession>A1C8J8</accession>
<dbReference type="AlphaFoldDB" id="A1C8J8"/>
<dbReference type="EMBL" id="DS027046">
    <property type="protein sequence ID" value="EAW13635.1"/>
    <property type="molecule type" value="Genomic_DNA"/>
</dbReference>
<organism evidence="1 2">
    <name type="scientific">Aspergillus clavatus (strain ATCC 1007 / CBS 513.65 / DSM 816 / NCTC 3887 / NRRL 1 / QM 1276 / 107)</name>
    <dbReference type="NCBI Taxonomy" id="344612"/>
    <lineage>
        <taxon>Eukaryota</taxon>
        <taxon>Fungi</taxon>
        <taxon>Dikarya</taxon>
        <taxon>Ascomycota</taxon>
        <taxon>Pezizomycotina</taxon>
        <taxon>Eurotiomycetes</taxon>
        <taxon>Eurotiomycetidae</taxon>
        <taxon>Eurotiales</taxon>
        <taxon>Aspergillaceae</taxon>
        <taxon>Aspergillus</taxon>
        <taxon>Aspergillus subgen. Fumigati</taxon>
    </lineage>
</organism>